<evidence type="ECO:0000256" key="1">
    <source>
        <dbReference type="ARBA" id="ARBA00009580"/>
    </source>
</evidence>
<dbReference type="PANTHER" id="PTHR31126:SF1">
    <property type="entry name" value="TYROSINE SPECIFIC PROTEIN PHOSPHATASES DOMAIN-CONTAINING PROTEIN"/>
    <property type="match status" value="1"/>
</dbReference>
<dbReference type="InterPro" id="IPR029021">
    <property type="entry name" value="Prot-tyrosine_phosphatase-like"/>
</dbReference>
<accession>A0ABP6YLE3</accession>
<organism evidence="2 3">
    <name type="scientific">Amycolatopsis ultiminotia</name>
    <dbReference type="NCBI Taxonomy" id="543629"/>
    <lineage>
        <taxon>Bacteria</taxon>
        <taxon>Bacillati</taxon>
        <taxon>Actinomycetota</taxon>
        <taxon>Actinomycetes</taxon>
        <taxon>Pseudonocardiales</taxon>
        <taxon>Pseudonocardiaceae</taxon>
        <taxon>Amycolatopsis</taxon>
    </lineage>
</organism>
<dbReference type="PANTHER" id="PTHR31126">
    <property type="entry name" value="TYROSINE-PROTEIN PHOSPHATASE"/>
    <property type="match status" value="1"/>
</dbReference>
<gene>
    <name evidence="2" type="ORF">GCM10022222_82920</name>
</gene>
<comment type="caution">
    <text evidence="2">The sequence shown here is derived from an EMBL/GenBank/DDBJ whole genome shotgun (WGS) entry which is preliminary data.</text>
</comment>
<dbReference type="PROSITE" id="PS00383">
    <property type="entry name" value="TYR_PHOSPHATASE_1"/>
    <property type="match status" value="1"/>
</dbReference>
<sequence length="257" mass="27719">MGTNRVVDWEGFFNTRDLGGLPAGSGNHTRRGAFFRAADLRFATEAGWSEARSRGVRTIVDLRNADEIRPAAAARAGFVGAAQFGGSAAGALTPPGTVRIEVPLDDAGDVEFWQYVRTEQLDGSPLYYRVFLERKAERCAAVLTALARTEPGGVLFHCSAGRDRTGLVSLLLLALAGVEPDAIAADYDLSTEALKPLYAALGVDDQGPLIRAVLEERDTTTRDAVLHVLDGFDAWQYLLDAGVTAEDLDILRDRLVQ</sequence>
<dbReference type="InterPro" id="IPR016130">
    <property type="entry name" value="Tyr_Pase_AS"/>
</dbReference>
<proteinExistence type="inferred from homology"/>
<keyword evidence="3" id="KW-1185">Reference proteome</keyword>
<dbReference type="Gene3D" id="3.90.190.10">
    <property type="entry name" value="Protein tyrosine phosphatase superfamily"/>
    <property type="match status" value="1"/>
</dbReference>
<dbReference type="SUPFAM" id="SSF52799">
    <property type="entry name" value="(Phosphotyrosine protein) phosphatases II"/>
    <property type="match status" value="1"/>
</dbReference>
<evidence type="ECO:0000313" key="3">
    <source>
        <dbReference type="Proteomes" id="UP001500689"/>
    </source>
</evidence>
<dbReference type="Proteomes" id="UP001500689">
    <property type="component" value="Unassembled WGS sequence"/>
</dbReference>
<reference evidence="3" key="1">
    <citation type="journal article" date="2019" name="Int. J. Syst. Evol. Microbiol.">
        <title>The Global Catalogue of Microorganisms (GCM) 10K type strain sequencing project: providing services to taxonomists for standard genome sequencing and annotation.</title>
        <authorList>
            <consortium name="The Broad Institute Genomics Platform"/>
            <consortium name="The Broad Institute Genome Sequencing Center for Infectious Disease"/>
            <person name="Wu L."/>
            <person name="Ma J."/>
        </authorList>
    </citation>
    <scope>NUCLEOTIDE SEQUENCE [LARGE SCALE GENOMIC DNA]</scope>
    <source>
        <strain evidence="3">JCM 16898</strain>
    </source>
</reference>
<dbReference type="RefSeq" id="WP_344869045.1">
    <property type="nucleotide sequence ID" value="NZ_BAAAZN010000031.1"/>
</dbReference>
<protein>
    <submittedName>
        <fullName evidence="2">Tyrosine-protein phosphatase</fullName>
    </submittedName>
</protein>
<evidence type="ECO:0000313" key="2">
    <source>
        <dbReference type="EMBL" id="GAA3585706.1"/>
    </source>
</evidence>
<dbReference type="Pfam" id="PF13350">
    <property type="entry name" value="Y_phosphatase3"/>
    <property type="match status" value="1"/>
</dbReference>
<dbReference type="InterPro" id="IPR026893">
    <property type="entry name" value="Tyr/Ser_Pase_IphP-type"/>
</dbReference>
<comment type="similarity">
    <text evidence="1">Belongs to the protein-tyrosine phosphatase family.</text>
</comment>
<dbReference type="EMBL" id="BAAAZN010000031">
    <property type="protein sequence ID" value="GAA3585706.1"/>
    <property type="molecule type" value="Genomic_DNA"/>
</dbReference>
<name>A0ABP6YLE3_9PSEU</name>